<keyword evidence="3" id="KW-1185">Reference proteome</keyword>
<name>A0A433QIE7_9FUNG</name>
<evidence type="ECO:0000313" key="2">
    <source>
        <dbReference type="EMBL" id="RUS29608.1"/>
    </source>
</evidence>
<accession>A0A433QIE7</accession>
<evidence type="ECO:0000313" key="3">
    <source>
        <dbReference type="Proteomes" id="UP000274822"/>
    </source>
</evidence>
<comment type="caution">
    <text evidence="2">The sequence shown here is derived from an EMBL/GenBank/DDBJ whole genome shotgun (WGS) entry which is preliminary data.</text>
</comment>
<feature type="compositionally biased region" description="Pro residues" evidence="1">
    <location>
        <begin position="165"/>
        <end position="181"/>
    </location>
</feature>
<gene>
    <name evidence="2" type="ORF">BC938DRAFT_480453</name>
</gene>
<reference evidence="2 3" key="1">
    <citation type="journal article" date="2018" name="New Phytol.">
        <title>Phylogenomics of Endogonaceae and evolution of mycorrhizas within Mucoromycota.</title>
        <authorList>
            <person name="Chang Y."/>
            <person name="Desiro A."/>
            <person name="Na H."/>
            <person name="Sandor L."/>
            <person name="Lipzen A."/>
            <person name="Clum A."/>
            <person name="Barry K."/>
            <person name="Grigoriev I.V."/>
            <person name="Martin F.M."/>
            <person name="Stajich J.E."/>
            <person name="Smith M.E."/>
            <person name="Bonito G."/>
            <person name="Spatafora J.W."/>
        </authorList>
    </citation>
    <scope>NUCLEOTIDE SEQUENCE [LARGE SCALE GENOMIC DNA]</scope>
    <source>
        <strain evidence="2 3">AD002</strain>
    </source>
</reference>
<feature type="compositionally biased region" description="Low complexity" evidence="1">
    <location>
        <begin position="120"/>
        <end position="135"/>
    </location>
</feature>
<organism evidence="2 3">
    <name type="scientific">Jimgerdemannia flammicorona</name>
    <dbReference type="NCBI Taxonomy" id="994334"/>
    <lineage>
        <taxon>Eukaryota</taxon>
        <taxon>Fungi</taxon>
        <taxon>Fungi incertae sedis</taxon>
        <taxon>Mucoromycota</taxon>
        <taxon>Mucoromycotina</taxon>
        <taxon>Endogonomycetes</taxon>
        <taxon>Endogonales</taxon>
        <taxon>Endogonaceae</taxon>
        <taxon>Jimgerdemannia</taxon>
    </lineage>
</organism>
<dbReference type="Proteomes" id="UP000274822">
    <property type="component" value="Unassembled WGS sequence"/>
</dbReference>
<feature type="region of interest" description="Disordered" evidence="1">
    <location>
        <begin position="77"/>
        <end position="143"/>
    </location>
</feature>
<feature type="region of interest" description="Disordered" evidence="1">
    <location>
        <begin position="162"/>
        <end position="190"/>
    </location>
</feature>
<evidence type="ECO:0000256" key="1">
    <source>
        <dbReference type="SAM" id="MobiDB-lite"/>
    </source>
</evidence>
<feature type="compositionally biased region" description="Polar residues" evidence="1">
    <location>
        <begin position="211"/>
        <end position="223"/>
    </location>
</feature>
<sequence length="490" mass="53705">MVLSPLGNSLLMSTVMSMGWPEIVPYTAIRGSGITLSILEEECDWLKQMGNGQSTIEEPQGLWPNHKAHLAVHLPSSTSLSTRAPQQSHSNYRPSPSARPSVQPTTSYSSPLPHQQQVTPPASLSSSPSPRPSYTSHREDREYNSFATSASLKRDNSITVAAPVPARPHPHPSPSHSPIPTPSSSTSSILPHLKTTSNPRHNQQLHALTSTEPATDCWSKQTDSSSMSSSVQETDSGYRYIGNRRYQKIEVNSGVGGLARAHNTPFPATRRNLTAFTSSTSQSDLAYKGESRAGRSLDPWKRSPRGGVILSRYGNGAGRWCAVTSTPFSRVLARIAQWGEGIGELPRPRERSIEEGRQGARRRMRGGVMVYDVNTLQARGVDPFISRKLDTLLVDAGLVNVKKTFVSFPGGEWAGKLGQLTKQVWATNLTALKPQMSIACGISSEEYDAMAKRCMAECQEHRTYENVHFAYGQKKPLPDERERMYGNVGA</sequence>
<dbReference type="EMBL" id="RBNJ01004940">
    <property type="protein sequence ID" value="RUS29608.1"/>
    <property type="molecule type" value="Genomic_DNA"/>
</dbReference>
<dbReference type="AlphaFoldDB" id="A0A433QIE7"/>
<protein>
    <submittedName>
        <fullName evidence="2">Uncharacterized protein</fullName>
    </submittedName>
</protein>
<proteinExistence type="predicted"/>
<feature type="compositionally biased region" description="Polar residues" evidence="1">
    <location>
        <begin position="77"/>
        <end position="119"/>
    </location>
</feature>
<feature type="region of interest" description="Disordered" evidence="1">
    <location>
        <begin position="211"/>
        <end position="231"/>
    </location>
</feature>